<evidence type="ECO:0000313" key="1">
    <source>
        <dbReference type="EMBL" id="DAG99432.1"/>
    </source>
</evidence>
<protein>
    <submittedName>
        <fullName evidence="1">Uncharacterized protein</fullName>
    </submittedName>
</protein>
<reference evidence="1" key="1">
    <citation type="journal article" date="2021" name="Proc. Natl. Acad. Sci. U.S.A.">
        <title>A Catalog of Tens of Thousands of Viruses from Human Metagenomes Reveals Hidden Associations with Chronic Diseases.</title>
        <authorList>
            <person name="Tisza M.J."/>
            <person name="Buck C.B."/>
        </authorList>
    </citation>
    <scope>NUCLEOTIDE SEQUENCE</scope>
    <source>
        <strain evidence="1">CtY4J10</strain>
    </source>
</reference>
<accession>A0A8S5VW77</accession>
<dbReference type="EMBL" id="BK035411">
    <property type="protein sequence ID" value="DAG99432.1"/>
    <property type="molecule type" value="Genomic_DNA"/>
</dbReference>
<organism evidence="1">
    <name type="scientific">Ackermannviridae sp</name>
    <dbReference type="NCBI Taxonomy" id="2831612"/>
    <lineage>
        <taxon>Viruses</taxon>
        <taxon>Duplodnaviria</taxon>
        <taxon>Heunggongvirae</taxon>
        <taxon>Uroviricota</taxon>
        <taxon>Caudoviricetes</taxon>
        <taxon>Pantevenvirales</taxon>
        <taxon>Ackermannviridae</taxon>
    </lineage>
</organism>
<proteinExistence type="predicted"/>
<name>A0A8S5VW77_9CAUD</name>
<sequence length="53" mass="6138">MSEKEFLFNFACVELSHAKKMRDEAKEKLRDADMLVEAAKKHLEEALCADETH</sequence>